<feature type="chain" id="PRO_5004625518" evidence="5">
    <location>
        <begin position="29"/>
        <end position="277"/>
    </location>
</feature>
<comment type="caution">
    <text evidence="8">The sequence shown here is derived from an EMBL/GenBank/DDBJ whole genome shotgun (WGS) entry which is preliminary data.</text>
</comment>
<feature type="signal peptide" evidence="5">
    <location>
        <begin position="1"/>
        <end position="28"/>
    </location>
</feature>
<comment type="similarity">
    <text evidence="2 4">Belongs to the bacterial solute-binding protein 3 family.</text>
</comment>
<evidence type="ECO:0000313" key="9">
    <source>
        <dbReference type="Proteomes" id="UP000006242"/>
    </source>
</evidence>
<evidence type="ECO:0000256" key="4">
    <source>
        <dbReference type="RuleBase" id="RU003744"/>
    </source>
</evidence>
<evidence type="ECO:0000256" key="1">
    <source>
        <dbReference type="ARBA" id="ARBA00004196"/>
    </source>
</evidence>
<proteinExistence type="inferred from homology"/>
<dbReference type="PANTHER" id="PTHR35936">
    <property type="entry name" value="MEMBRANE-BOUND LYTIC MUREIN TRANSGLYCOSYLASE F"/>
    <property type="match status" value="1"/>
</dbReference>
<dbReference type="Proteomes" id="UP000006242">
    <property type="component" value="Unassembled WGS sequence"/>
</dbReference>
<dbReference type="InterPro" id="IPR018313">
    <property type="entry name" value="SBP_3_CS"/>
</dbReference>
<keyword evidence="3 5" id="KW-0732">Signal</keyword>
<evidence type="ECO:0000256" key="5">
    <source>
        <dbReference type="SAM" id="SignalP"/>
    </source>
</evidence>
<dbReference type="GO" id="GO:0015276">
    <property type="term" value="F:ligand-gated monoatomic ion channel activity"/>
    <property type="evidence" value="ECO:0007669"/>
    <property type="project" value="InterPro"/>
</dbReference>
<dbReference type="SUPFAM" id="SSF53850">
    <property type="entry name" value="Periplasmic binding protein-like II"/>
    <property type="match status" value="1"/>
</dbReference>
<dbReference type="GO" id="GO:0030313">
    <property type="term" value="C:cell envelope"/>
    <property type="evidence" value="ECO:0007669"/>
    <property type="project" value="UniProtKB-SubCell"/>
</dbReference>
<dbReference type="Pfam" id="PF00497">
    <property type="entry name" value="SBP_bac_3"/>
    <property type="match status" value="1"/>
</dbReference>
<dbReference type="CDD" id="cd13530">
    <property type="entry name" value="PBP2_peptides_like"/>
    <property type="match status" value="1"/>
</dbReference>
<feature type="domain" description="Ionotropic glutamate receptor C-terminal" evidence="7">
    <location>
        <begin position="45"/>
        <end position="269"/>
    </location>
</feature>
<dbReference type="InterPro" id="IPR001320">
    <property type="entry name" value="Iontro_rcpt_C"/>
</dbReference>
<dbReference type="eggNOG" id="COG0834">
    <property type="taxonomic scope" value="Bacteria"/>
</dbReference>
<dbReference type="Gene3D" id="3.40.190.10">
    <property type="entry name" value="Periplasmic binding protein-like II"/>
    <property type="match status" value="2"/>
</dbReference>
<comment type="subcellular location">
    <subcellularLocation>
        <location evidence="1">Cell envelope</location>
    </subcellularLocation>
</comment>
<evidence type="ECO:0000256" key="3">
    <source>
        <dbReference type="ARBA" id="ARBA00022729"/>
    </source>
</evidence>
<gene>
    <name evidence="8" type="ORF">SSPSH_000371</name>
</gene>
<evidence type="ECO:0000256" key="2">
    <source>
        <dbReference type="ARBA" id="ARBA00010333"/>
    </source>
</evidence>
<dbReference type="PANTHER" id="PTHR35936:SF17">
    <property type="entry name" value="ARGININE-BINDING EXTRACELLULAR PROTEIN ARTP"/>
    <property type="match status" value="1"/>
</dbReference>
<dbReference type="PROSITE" id="PS51257">
    <property type="entry name" value="PROKAR_LIPOPROTEIN"/>
    <property type="match status" value="1"/>
</dbReference>
<evidence type="ECO:0000259" key="7">
    <source>
        <dbReference type="SMART" id="SM00079"/>
    </source>
</evidence>
<dbReference type="SMART" id="SM00079">
    <property type="entry name" value="PBPe"/>
    <property type="match status" value="1"/>
</dbReference>
<protein>
    <submittedName>
        <fullName evidence="8">Glutamine ABC transporter periplasmic glutamine-binding protein</fullName>
    </submittedName>
</protein>
<dbReference type="InterPro" id="IPR001638">
    <property type="entry name" value="Solute-binding_3/MltF_N"/>
</dbReference>
<evidence type="ECO:0000313" key="8">
    <source>
        <dbReference type="EMBL" id="ERJ20647.1"/>
    </source>
</evidence>
<dbReference type="GO" id="GO:0016020">
    <property type="term" value="C:membrane"/>
    <property type="evidence" value="ECO:0007669"/>
    <property type="project" value="InterPro"/>
</dbReference>
<accession>U2ERL9</accession>
<dbReference type="SMART" id="SM00062">
    <property type="entry name" value="PBPb"/>
    <property type="match status" value="1"/>
</dbReference>
<dbReference type="EMBL" id="AFNV02000002">
    <property type="protein sequence ID" value="ERJ20647.1"/>
    <property type="molecule type" value="Genomic_DNA"/>
</dbReference>
<reference evidence="8 9" key="2">
    <citation type="journal article" date="2013" name="PLoS ONE">
        <title>INDIGO - INtegrated Data Warehouse of MIcrobial GenOmes with Examples from the Red Sea Extremophiles.</title>
        <authorList>
            <person name="Alam I."/>
            <person name="Antunes A."/>
            <person name="Kamau A.A."/>
            <person name="Ba Alawi W."/>
            <person name="Kalkatawi M."/>
            <person name="Stingl U."/>
            <person name="Bajic V.B."/>
        </authorList>
    </citation>
    <scope>NUCLEOTIDE SEQUENCE [LARGE SCALE GENOMIC DNA]</scope>
    <source>
        <strain evidence="8 9">E1L3A</strain>
    </source>
</reference>
<sequence length="277" mass="29643">MTPSMGRLGRLAVLFSAGVLALSLSACSQDEGGTVDDIHLVKADALTVCTHIPYKPFQFTGDNGEVVGFDVDLVDLLAQDLGVETNVVSVDWNQITSGAVLAAGKCDLAMGGATITPKREEAVLFSDPYFNATQALLVKKGSDYAGLEDLEGKRLGTQTDTTGAIYAEKHAEEHGYTTVVFDDLALETTAVSAGKVDAAINDNGPLYQYAADNPETEIAAEFDTGERYGFLAKKDDENAQKLIDRLNQALATAKDDGTYDEIFKKWFGQVPGTINEE</sequence>
<organism evidence="8 9">
    <name type="scientific">Salinisphaera shabanensis E1L3A</name>
    <dbReference type="NCBI Taxonomy" id="1033802"/>
    <lineage>
        <taxon>Bacteria</taxon>
        <taxon>Pseudomonadati</taxon>
        <taxon>Pseudomonadota</taxon>
        <taxon>Gammaproteobacteria</taxon>
        <taxon>Salinisphaerales</taxon>
        <taxon>Salinisphaeraceae</taxon>
        <taxon>Salinisphaera</taxon>
    </lineage>
</organism>
<feature type="domain" description="Solute-binding protein family 3/N-terminal" evidence="6">
    <location>
        <begin position="45"/>
        <end position="270"/>
    </location>
</feature>
<dbReference type="AlphaFoldDB" id="U2ERL9"/>
<reference evidence="8 9" key="1">
    <citation type="journal article" date="2011" name="J. Bacteriol.">
        <title>Genome sequence of Salinisphaera shabanensis, a gammaproteobacterium from the harsh, variable environment of the brine-seawater interface of the Shaban Deep in the Red Sea.</title>
        <authorList>
            <person name="Antunes A."/>
            <person name="Alam I."/>
            <person name="Bajic V.B."/>
            <person name="Stingl U."/>
        </authorList>
    </citation>
    <scope>NUCLEOTIDE SEQUENCE [LARGE SCALE GENOMIC DNA]</scope>
    <source>
        <strain evidence="8 9">E1L3A</strain>
    </source>
</reference>
<evidence type="ECO:0000259" key="6">
    <source>
        <dbReference type="SMART" id="SM00062"/>
    </source>
</evidence>
<keyword evidence="9" id="KW-1185">Reference proteome</keyword>
<dbReference type="STRING" id="1033802.SSPSH_000371"/>
<dbReference type="PROSITE" id="PS01039">
    <property type="entry name" value="SBP_BACTERIAL_3"/>
    <property type="match status" value="1"/>
</dbReference>
<name>U2ERL9_9GAMM</name>